<dbReference type="PANTHER" id="PTHR43798:SF33">
    <property type="entry name" value="HYDROLASE, PUTATIVE (AFU_ORTHOLOGUE AFUA_2G14860)-RELATED"/>
    <property type="match status" value="1"/>
</dbReference>
<evidence type="ECO:0000313" key="2">
    <source>
        <dbReference type="EMBL" id="OPX54390.1"/>
    </source>
</evidence>
<dbReference type="Pfam" id="PF12697">
    <property type="entry name" value="Abhydrolase_6"/>
    <property type="match status" value="1"/>
</dbReference>
<keyword evidence="3" id="KW-1185">Reference proteome</keyword>
<dbReference type="InterPro" id="IPR029058">
    <property type="entry name" value="AB_hydrolase_fold"/>
</dbReference>
<name>A0A1T4S7L9_9GAMM</name>
<keyword evidence="2" id="KW-0378">Hydrolase</keyword>
<proteinExistence type="predicted"/>
<dbReference type="InterPro" id="IPR000073">
    <property type="entry name" value="AB_hydrolase_1"/>
</dbReference>
<dbReference type="PANTHER" id="PTHR43798">
    <property type="entry name" value="MONOACYLGLYCEROL LIPASE"/>
    <property type="match status" value="1"/>
</dbReference>
<organism evidence="2 3">
    <name type="scientific">Oceanospirillum multiglobuliferum</name>
    <dbReference type="NCBI Taxonomy" id="64969"/>
    <lineage>
        <taxon>Bacteria</taxon>
        <taxon>Pseudomonadati</taxon>
        <taxon>Pseudomonadota</taxon>
        <taxon>Gammaproteobacteria</taxon>
        <taxon>Oceanospirillales</taxon>
        <taxon>Oceanospirillaceae</taxon>
        <taxon>Oceanospirillum</taxon>
    </lineage>
</organism>
<evidence type="ECO:0000259" key="1">
    <source>
        <dbReference type="Pfam" id="PF12697"/>
    </source>
</evidence>
<dbReference type="InterPro" id="IPR050266">
    <property type="entry name" value="AB_hydrolase_sf"/>
</dbReference>
<accession>A0A1T4S7L9</accession>
<reference evidence="2 3" key="1">
    <citation type="submission" date="2017-01" db="EMBL/GenBank/DDBJ databases">
        <title>Genome Sequencing of a Marine Spirillum, Oceanospirillum multiglobuliferum ATCC 33336, from Japan.</title>
        <authorList>
            <person name="Carney J.G."/>
            <person name="Trachtenberg A.M."/>
            <person name="Rheaume B.A."/>
            <person name="Linnane J.D."/>
            <person name="Pitts N.L."/>
            <person name="Mykles D.L."/>
            <person name="Maclea K.S."/>
        </authorList>
    </citation>
    <scope>NUCLEOTIDE SEQUENCE [LARGE SCALE GENOMIC DNA]</scope>
    <source>
        <strain evidence="2 3">ATCC 33336</strain>
    </source>
</reference>
<dbReference type="AlphaFoldDB" id="A0A1T4S7L9"/>
<dbReference type="Proteomes" id="UP000191418">
    <property type="component" value="Unassembled WGS sequence"/>
</dbReference>
<dbReference type="Gene3D" id="3.40.50.1820">
    <property type="entry name" value="alpha/beta hydrolase"/>
    <property type="match status" value="1"/>
</dbReference>
<sequence>MKYFQKGSGEYLVLVHGALTDGSMWLPHTDSLSQYFDVVSVTLSHFDNDDNLIFGLNSHAQELCELVKKLVSDKPVNVVGWSYGADVALNMIATSQLPLSKVFLYELGYPGCVQEDEMKTWVADAESMFEPVFNHVHQGNLSLAVESLIDGSGSCHGYFDKQPTEVKSLQLKQAYTLPLQLNQQEHPSIDAQSLSNIDLSLIFGHGDKTRDLFKLATQSDARASRHSKLVVIENESHMLPQENPEKFSSLLIDLLGKKG</sequence>
<dbReference type="EMBL" id="MTSM01000026">
    <property type="protein sequence ID" value="OPX54390.1"/>
    <property type="molecule type" value="Genomic_DNA"/>
</dbReference>
<dbReference type="GO" id="GO:0016787">
    <property type="term" value="F:hydrolase activity"/>
    <property type="evidence" value="ECO:0007669"/>
    <property type="project" value="UniProtKB-KW"/>
</dbReference>
<protein>
    <submittedName>
        <fullName evidence="2">Alpha/beta hydrolase</fullName>
    </submittedName>
</protein>
<dbReference type="GO" id="GO:0016020">
    <property type="term" value="C:membrane"/>
    <property type="evidence" value="ECO:0007669"/>
    <property type="project" value="TreeGrafter"/>
</dbReference>
<dbReference type="RefSeq" id="WP_078746353.1">
    <property type="nucleotide sequence ID" value="NZ_FUXG01000025.1"/>
</dbReference>
<gene>
    <name evidence="2" type="ORF">BTE48_14250</name>
</gene>
<dbReference type="SUPFAM" id="SSF53474">
    <property type="entry name" value="alpha/beta-Hydrolases"/>
    <property type="match status" value="1"/>
</dbReference>
<dbReference type="STRING" id="64969.SAMN02745127_02828"/>
<feature type="domain" description="AB hydrolase-1" evidence="1">
    <location>
        <begin position="12"/>
        <end position="247"/>
    </location>
</feature>
<comment type="caution">
    <text evidence="2">The sequence shown here is derived from an EMBL/GenBank/DDBJ whole genome shotgun (WGS) entry which is preliminary data.</text>
</comment>
<dbReference type="OrthoDB" id="7055710at2"/>
<evidence type="ECO:0000313" key="3">
    <source>
        <dbReference type="Proteomes" id="UP000191418"/>
    </source>
</evidence>